<reference evidence="1 2" key="1">
    <citation type="journal article" date="2011" name="PLoS Pathog.">
        <title>Dynamic evolution of pathogenicity revealed by sequencing and comparative genomics of 19 Pseudomonas syringae isolates.</title>
        <authorList>
            <person name="Baltrus D.A."/>
            <person name="Nishimura M.T."/>
            <person name="Romanchuk A."/>
            <person name="Chang J.H."/>
            <person name="Mukhtar M.S."/>
            <person name="Cherkis K."/>
            <person name="Roach J."/>
            <person name="Grant S.R."/>
            <person name="Jones C.D."/>
            <person name="Dangl J.L."/>
        </authorList>
    </citation>
    <scope>NUCLEOTIDE SEQUENCE [LARGE SCALE GENOMIC DNA]</scope>
    <source>
        <strain evidence="2">race 4</strain>
    </source>
</reference>
<comment type="caution">
    <text evidence="1">The sequence shown here is derived from an EMBL/GenBank/DDBJ whole genome shotgun (WGS) entry which is preliminary data.</text>
</comment>
<organism evidence="1 2">
    <name type="scientific">Pseudomonas savastanoi pv. glycinea str. race 4</name>
    <dbReference type="NCBI Taxonomy" id="875330"/>
    <lineage>
        <taxon>Bacteria</taxon>
        <taxon>Pseudomonadati</taxon>
        <taxon>Pseudomonadota</taxon>
        <taxon>Gammaproteobacteria</taxon>
        <taxon>Pseudomonadales</taxon>
        <taxon>Pseudomonadaceae</taxon>
        <taxon>Pseudomonas</taxon>
    </lineage>
</organism>
<dbReference type="GO" id="GO:0004350">
    <property type="term" value="F:glutamate-5-semialdehyde dehydrogenase activity"/>
    <property type="evidence" value="ECO:0007669"/>
    <property type="project" value="UniProtKB-EC"/>
</dbReference>
<protein>
    <submittedName>
        <fullName evidence="1">Gamma-glutamyl phosphate reductase</fullName>
        <ecNumber evidence="1">1.2.1.41</ecNumber>
    </submittedName>
</protein>
<proteinExistence type="predicted"/>
<dbReference type="Proteomes" id="UP000005466">
    <property type="component" value="Unassembled WGS sequence"/>
</dbReference>
<keyword evidence="1" id="KW-0560">Oxidoreductase</keyword>
<feature type="non-terminal residue" evidence="1">
    <location>
        <position position="49"/>
    </location>
</feature>
<accession>F3C0K6</accession>
<sequence>MTESVLDYMTRLGRAAREASRVIGRASTAQKNRALQATAAALDEARAEL</sequence>
<dbReference type="EC" id="1.2.1.41" evidence="1"/>
<dbReference type="HOGENOM" id="CLU_3193230_0_0_6"/>
<dbReference type="EMBL" id="ADWY01000189">
    <property type="protein sequence ID" value="EGH07863.1"/>
    <property type="molecule type" value="Genomic_DNA"/>
</dbReference>
<evidence type="ECO:0000313" key="2">
    <source>
        <dbReference type="Proteomes" id="UP000005466"/>
    </source>
</evidence>
<name>F3C0K6_PSESG</name>
<dbReference type="AlphaFoldDB" id="F3C0K6"/>
<evidence type="ECO:0000313" key="1">
    <source>
        <dbReference type="EMBL" id="EGH07863.1"/>
    </source>
</evidence>
<dbReference type="Gene3D" id="3.40.605.10">
    <property type="entry name" value="Aldehyde Dehydrogenase, Chain A, domain 1"/>
    <property type="match status" value="1"/>
</dbReference>
<dbReference type="InterPro" id="IPR016162">
    <property type="entry name" value="Ald_DH_N"/>
</dbReference>
<gene>
    <name evidence="1" type="primary">proA</name>
    <name evidence="1" type="ORF">Pgy4_04852</name>
</gene>